<keyword evidence="6 10" id="KW-1133">Transmembrane helix</keyword>
<dbReference type="AlphaFoldDB" id="A0A9D9H1G7"/>
<keyword evidence="4 9" id="KW-0812">Transmembrane</keyword>
<dbReference type="GO" id="GO:0005886">
    <property type="term" value="C:plasma membrane"/>
    <property type="evidence" value="ECO:0007669"/>
    <property type="project" value="UniProtKB-SubCell"/>
</dbReference>
<evidence type="ECO:0000256" key="10">
    <source>
        <dbReference type="SAM" id="Phobius"/>
    </source>
</evidence>
<dbReference type="InterPro" id="IPR001708">
    <property type="entry name" value="YidC/ALB3/OXA1/COX18"/>
</dbReference>
<dbReference type="PANTHER" id="PTHR12428">
    <property type="entry name" value="OXA1"/>
    <property type="match status" value="1"/>
</dbReference>
<keyword evidence="7 10" id="KW-0472">Membrane</keyword>
<dbReference type="InterPro" id="IPR047196">
    <property type="entry name" value="YidC_ALB_C"/>
</dbReference>
<reference evidence="12" key="1">
    <citation type="submission" date="2020-10" db="EMBL/GenBank/DDBJ databases">
        <authorList>
            <person name="Gilroy R."/>
        </authorList>
    </citation>
    <scope>NUCLEOTIDE SEQUENCE</scope>
    <source>
        <strain evidence="12">F6-4510</strain>
    </source>
</reference>
<dbReference type="PANTHER" id="PTHR12428:SF65">
    <property type="entry name" value="CYTOCHROME C OXIDASE ASSEMBLY PROTEIN COX18, MITOCHONDRIAL"/>
    <property type="match status" value="1"/>
</dbReference>
<name>A0A9D9H1G7_9FIRM</name>
<dbReference type="Proteomes" id="UP000823611">
    <property type="component" value="Unassembled WGS sequence"/>
</dbReference>
<feature type="transmembrane region" description="Helical" evidence="10">
    <location>
        <begin position="117"/>
        <end position="140"/>
    </location>
</feature>
<proteinExistence type="inferred from homology"/>
<dbReference type="GO" id="GO:0015031">
    <property type="term" value="P:protein transport"/>
    <property type="evidence" value="ECO:0007669"/>
    <property type="project" value="UniProtKB-KW"/>
</dbReference>
<feature type="transmembrane region" description="Helical" evidence="10">
    <location>
        <begin position="50"/>
        <end position="69"/>
    </location>
</feature>
<feature type="transmembrane region" description="Helical" evidence="10">
    <location>
        <begin position="290"/>
        <end position="311"/>
    </location>
</feature>
<gene>
    <name evidence="12" type="ORF">IAC55_08085</name>
</gene>
<evidence type="ECO:0000256" key="9">
    <source>
        <dbReference type="RuleBase" id="RU003945"/>
    </source>
</evidence>
<evidence type="ECO:0000256" key="8">
    <source>
        <dbReference type="ARBA" id="ARBA00023186"/>
    </source>
</evidence>
<evidence type="ECO:0000256" key="1">
    <source>
        <dbReference type="ARBA" id="ARBA00004651"/>
    </source>
</evidence>
<comment type="similarity">
    <text evidence="9">Belongs to the OXA1/ALB3/YidC family.</text>
</comment>
<evidence type="ECO:0000259" key="11">
    <source>
        <dbReference type="Pfam" id="PF02096"/>
    </source>
</evidence>
<evidence type="ECO:0000256" key="7">
    <source>
        <dbReference type="ARBA" id="ARBA00023136"/>
    </source>
</evidence>
<keyword evidence="2" id="KW-0813">Transport</keyword>
<dbReference type="GO" id="GO:0032977">
    <property type="term" value="F:membrane insertase activity"/>
    <property type="evidence" value="ECO:0007669"/>
    <property type="project" value="InterPro"/>
</dbReference>
<keyword evidence="3" id="KW-1003">Cell membrane</keyword>
<feature type="transmembrane region" description="Helical" evidence="10">
    <location>
        <begin position="21"/>
        <end position="44"/>
    </location>
</feature>
<evidence type="ECO:0000313" key="13">
    <source>
        <dbReference type="Proteomes" id="UP000823611"/>
    </source>
</evidence>
<evidence type="ECO:0000256" key="4">
    <source>
        <dbReference type="ARBA" id="ARBA00022692"/>
    </source>
</evidence>
<evidence type="ECO:0000256" key="6">
    <source>
        <dbReference type="ARBA" id="ARBA00022989"/>
    </source>
</evidence>
<dbReference type="Pfam" id="PF02096">
    <property type="entry name" value="60KD_IMP"/>
    <property type="match status" value="1"/>
</dbReference>
<reference evidence="12" key="2">
    <citation type="journal article" date="2021" name="PeerJ">
        <title>Extensive microbial diversity within the chicken gut microbiome revealed by metagenomics and culture.</title>
        <authorList>
            <person name="Gilroy R."/>
            <person name="Ravi A."/>
            <person name="Getino M."/>
            <person name="Pursley I."/>
            <person name="Horton D.L."/>
            <person name="Alikhan N.F."/>
            <person name="Baker D."/>
            <person name="Gharbi K."/>
            <person name="Hall N."/>
            <person name="Watson M."/>
            <person name="Adriaenssens E.M."/>
            <person name="Foster-Nyarko E."/>
            <person name="Jarju S."/>
            <person name="Secka A."/>
            <person name="Antonio M."/>
            <person name="Oren A."/>
            <person name="Chaudhuri R.R."/>
            <person name="La Ragione R."/>
            <person name="Hildebrand F."/>
            <person name="Pallen M.J."/>
        </authorList>
    </citation>
    <scope>NUCLEOTIDE SEQUENCE</scope>
    <source>
        <strain evidence="12">F6-4510</strain>
    </source>
</reference>
<organism evidence="12 13">
    <name type="scientific">Candidatus Fimicola merdigallinarum</name>
    <dbReference type="NCBI Taxonomy" id="2840819"/>
    <lineage>
        <taxon>Bacteria</taxon>
        <taxon>Bacillati</taxon>
        <taxon>Bacillota</taxon>
        <taxon>Clostridia</taxon>
        <taxon>Lachnospirales</taxon>
        <taxon>Lachnospiraceae</taxon>
        <taxon>Lachnospiraceae incertae sedis</taxon>
        <taxon>Candidatus Fimicola</taxon>
    </lineage>
</organism>
<evidence type="ECO:0000313" key="12">
    <source>
        <dbReference type="EMBL" id="MBO8435260.1"/>
    </source>
</evidence>
<dbReference type="InterPro" id="IPR028055">
    <property type="entry name" value="YidC/Oxa/ALB_C"/>
</dbReference>
<keyword evidence="5" id="KW-0653">Protein transport</keyword>
<dbReference type="NCBIfam" id="TIGR03592">
    <property type="entry name" value="yidC_oxa1_cterm"/>
    <property type="match status" value="1"/>
</dbReference>
<comment type="caution">
    <text evidence="12">The sequence shown here is derived from an EMBL/GenBank/DDBJ whole genome shotgun (WGS) entry which is preliminary data.</text>
</comment>
<dbReference type="GO" id="GO:0051205">
    <property type="term" value="P:protein insertion into membrane"/>
    <property type="evidence" value="ECO:0007669"/>
    <property type="project" value="TreeGrafter"/>
</dbReference>
<keyword evidence="8" id="KW-0143">Chaperone</keyword>
<comment type="subcellular location">
    <subcellularLocation>
        <location evidence="1">Cell membrane</location>
        <topology evidence="1">Multi-pass membrane protein</topology>
    </subcellularLocation>
    <subcellularLocation>
        <location evidence="9">Membrane</location>
        <topology evidence="9">Multi-pass membrane protein</topology>
    </subcellularLocation>
</comment>
<feature type="domain" description="Membrane insertase YidC/Oxa/ALB C-terminal" evidence="11">
    <location>
        <begin position="50"/>
        <end position="326"/>
    </location>
</feature>
<accession>A0A9D9H1G7</accession>
<evidence type="ECO:0000256" key="3">
    <source>
        <dbReference type="ARBA" id="ARBA00022475"/>
    </source>
</evidence>
<dbReference type="EMBL" id="JADIMX010000157">
    <property type="protein sequence ID" value="MBO8435260.1"/>
    <property type="molecule type" value="Genomic_DNA"/>
</dbReference>
<evidence type="ECO:0000256" key="5">
    <source>
        <dbReference type="ARBA" id="ARBA00022927"/>
    </source>
</evidence>
<dbReference type="CDD" id="cd20070">
    <property type="entry name" value="5TM_YidC_Alb3"/>
    <property type="match status" value="1"/>
</dbReference>
<evidence type="ECO:0000256" key="2">
    <source>
        <dbReference type="ARBA" id="ARBA00022448"/>
    </source>
</evidence>
<sequence length="339" mass="37793">MFESLAVSSVGILATKKPGVIVGPIADFLGFIYNILFNFIYSFIQSGSLGIAIILFTLLVKLVLFPLMVKQQKSTYKMQKLQPEMNKIRAKYAGKKDQESQQRMAFELQEFQKKNGISMFGGCLPLLIQLPILYALFYIFQQAYVYVDVIRDNYTDIANVLLSVPVDLRMDAIGSFATEVANSMKTQLDMNNANDIIQVINSLSSSDWSQIVNTLGNSGNDLIPLLAQKNQVENFIFVHLIESPGLRFPQILLPILSGGTTWLSSKIMMRNQATPSPDDPTAATMKSMNIVMPIMMGVMTITLPAGLGIYWTVSNLFQVGQQVLLQNYFKNKDEKGSVL</sequence>
<protein>
    <submittedName>
        <fullName evidence="12">YidC/Oxa1 family membrane protein insertase</fullName>
    </submittedName>
</protein>